<dbReference type="EMBL" id="BOQN01000049">
    <property type="protein sequence ID" value="GIM91801.1"/>
    <property type="molecule type" value="Genomic_DNA"/>
</dbReference>
<organism evidence="2 3">
    <name type="scientific">Paractinoplanes toevensis</name>
    <dbReference type="NCBI Taxonomy" id="571911"/>
    <lineage>
        <taxon>Bacteria</taxon>
        <taxon>Bacillati</taxon>
        <taxon>Actinomycetota</taxon>
        <taxon>Actinomycetes</taxon>
        <taxon>Micromonosporales</taxon>
        <taxon>Micromonosporaceae</taxon>
        <taxon>Paractinoplanes</taxon>
    </lineage>
</organism>
<comment type="caution">
    <text evidence="2">The sequence shown here is derived from an EMBL/GenBank/DDBJ whole genome shotgun (WGS) entry which is preliminary data.</text>
</comment>
<evidence type="ECO:0000313" key="3">
    <source>
        <dbReference type="Proteomes" id="UP000677082"/>
    </source>
</evidence>
<sequence>MCGRPVGPNPRPGQCPRLACRLFLQARQRTPLSGTTLPFGTTPPFGTMLPFATTLGGRNRANNKATGWPGPGDHPGLLATADRRRQGVARCPESAAPSGMAPPIGRGRRRVTAGEECAPFHEKSIGGGRYAGKSVGLVWG</sequence>
<evidence type="ECO:0000256" key="1">
    <source>
        <dbReference type="SAM" id="MobiDB-lite"/>
    </source>
</evidence>
<keyword evidence="3" id="KW-1185">Reference proteome</keyword>
<accession>A0A919TBP2</accession>
<dbReference type="AlphaFoldDB" id="A0A919TBP2"/>
<gene>
    <name evidence="2" type="ORF">Ato02nite_035940</name>
</gene>
<reference evidence="2 3" key="1">
    <citation type="submission" date="2021-03" db="EMBL/GenBank/DDBJ databases">
        <title>Whole genome shotgun sequence of Actinoplanes toevensis NBRC 105298.</title>
        <authorList>
            <person name="Komaki H."/>
            <person name="Tamura T."/>
        </authorList>
    </citation>
    <scope>NUCLEOTIDE SEQUENCE [LARGE SCALE GENOMIC DNA]</scope>
    <source>
        <strain evidence="2 3">NBRC 105298</strain>
    </source>
</reference>
<feature type="region of interest" description="Disordered" evidence="1">
    <location>
        <begin position="56"/>
        <end position="107"/>
    </location>
</feature>
<protein>
    <submittedName>
        <fullName evidence="2">Uncharacterized protein</fullName>
    </submittedName>
</protein>
<evidence type="ECO:0000313" key="2">
    <source>
        <dbReference type="EMBL" id="GIM91801.1"/>
    </source>
</evidence>
<proteinExistence type="predicted"/>
<name>A0A919TBP2_9ACTN</name>
<dbReference type="Proteomes" id="UP000677082">
    <property type="component" value="Unassembled WGS sequence"/>
</dbReference>